<proteinExistence type="predicted"/>
<dbReference type="Proteomes" id="UP001060215">
    <property type="component" value="Chromosome 11"/>
</dbReference>
<gene>
    <name evidence="1" type="ORF">LOK49_LG15G01788</name>
</gene>
<protein>
    <submittedName>
        <fullName evidence="1">Ubiquitin receptor RAD23d</fullName>
    </submittedName>
</protein>
<reference evidence="1 2" key="1">
    <citation type="journal article" date="2022" name="Plant J.">
        <title>Chromosome-level genome of Camellia lanceoleosa provides a valuable resource for understanding genome evolution and self-incompatibility.</title>
        <authorList>
            <person name="Gong W."/>
            <person name="Xiao S."/>
            <person name="Wang L."/>
            <person name="Liao Z."/>
            <person name="Chang Y."/>
            <person name="Mo W."/>
            <person name="Hu G."/>
            <person name="Li W."/>
            <person name="Zhao G."/>
            <person name="Zhu H."/>
            <person name="Hu X."/>
            <person name="Ji K."/>
            <person name="Xiang X."/>
            <person name="Song Q."/>
            <person name="Yuan D."/>
            <person name="Jin S."/>
            <person name="Zhang L."/>
        </authorList>
    </citation>
    <scope>NUCLEOTIDE SEQUENCE [LARGE SCALE GENOMIC DNA]</scope>
    <source>
        <strain evidence="1">SQ_2022a</strain>
    </source>
</reference>
<accession>A0ACC0F3A9</accession>
<comment type="caution">
    <text evidence="1">The sequence shown here is derived from an EMBL/GenBank/DDBJ whole genome shotgun (WGS) entry which is preliminary data.</text>
</comment>
<organism evidence="1 2">
    <name type="scientific">Camellia lanceoleosa</name>
    <dbReference type="NCBI Taxonomy" id="1840588"/>
    <lineage>
        <taxon>Eukaryota</taxon>
        <taxon>Viridiplantae</taxon>
        <taxon>Streptophyta</taxon>
        <taxon>Embryophyta</taxon>
        <taxon>Tracheophyta</taxon>
        <taxon>Spermatophyta</taxon>
        <taxon>Magnoliopsida</taxon>
        <taxon>eudicotyledons</taxon>
        <taxon>Gunneridae</taxon>
        <taxon>Pentapetalae</taxon>
        <taxon>asterids</taxon>
        <taxon>Ericales</taxon>
        <taxon>Theaceae</taxon>
        <taxon>Camellia</taxon>
    </lineage>
</organism>
<dbReference type="EMBL" id="CM045768">
    <property type="protein sequence ID" value="KAI7982561.1"/>
    <property type="molecule type" value="Genomic_DNA"/>
</dbReference>
<sequence length="74" mass="8680">MVQANPQILQPILQELGKQNPYLMRLIQEHQADFLRLINEPVEVTSLGQLRRMPQSVMITPEEREAIERVMLKE</sequence>
<evidence type="ECO:0000313" key="2">
    <source>
        <dbReference type="Proteomes" id="UP001060215"/>
    </source>
</evidence>
<name>A0ACC0F3A9_9ERIC</name>
<evidence type="ECO:0000313" key="1">
    <source>
        <dbReference type="EMBL" id="KAI7982561.1"/>
    </source>
</evidence>
<keyword evidence="1" id="KW-0675">Receptor</keyword>
<keyword evidence="2" id="KW-1185">Reference proteome</keyword>